<evidence type="ECO:0000256" key="1">
    <source>
        <dbReference type="SAM" id="MobiDB-lite"/>
    </source>
</evidence>
<accession>A0A7W9HQY0</accession>
<evidence type="ECO:0000313" key="3">
    <source>
        <dbReference type="EMBL" id="MBB5806438.1"/>
    </source>
</evidence>
<dbReference type="AlphaFoldDB" id="A0A7W9HQY0"/>
<feature type="region of interest" description="Disordered" evidence="1">
    <location>
        <begin position="24"/>
        <end position="56"/>
    </location>
</feature>
<reference evidence="3 4" key="1">
    <citation type="submission" date="2020-08" db="EMBL/GenBank/DDBJ databases">
        <title>Sequencing the genomes of 1000 actinobacteria strains.</title>
        <authorList>
            <person name="Klenk H.-P."/>
        </authorList>
    </citation>
    <scope>NUCLEOTIDE SEQUENCE [LARGE SCALE GENOMIC DNA]</scope>
    <source>
        <strain evidence="3 4">DSM 45486</strain>
    </source>
</reference>
<feature type="compositionally biased region" description="Low complexity" evidence="1">
    <location>
        <begin position="24"/>
        <end position="52"/>
    </location>
</feature>
<dbReference type="RefSeq" id="WP_184926016.1">
    <property type="nucleotide sequence ID" value="NZ_JACHMO010000001.1"/>
</dbReference>
<comment type="caution">
    <text evidence="3">The sequence shown here is derived from an EMBL/GenBank/DDBJ whole genome shotgun (WGS) entry which is preliminary data.</text>
</comment>
<gene>
    <name evidence="3" type="ORF">F4560_006206</name>
</gene>
<dbReference type="PROSITE" id="PS51257">
    <property type="entry name" value="PROKAR_LIPOPROTEIN"/>
    <property type="match status" value="1"/>
</dbReference>
<evidence type="ECO:0008006" key="5">
    <source>
        <dbReference type="Google" id="ProtNLM"/>
    </source>
</evidence>
<name>A0A7W9HQY0_9PSEU</name>
<feature type="signal peptide" evidence="2">
    <location>
        <begin position="1"/>
        <end position="29"/>
    </location>
</feature>
<dbReference type="EMBL" id="JACHMO010000001">
    <property type="protein sequence ID" value="MBB5806438.1"/>
    <property type="molecule type" value="Genomic_DNA"/>
</dbReference>
<dbReference type="Proteomes" id="UP000552097">
    <property type="component" value="Unassembled WGS sequence"/>
</dbReference>
<keyword evidence="4" id="KW-1185">Reference proteome</keyword>
<organism evidence="3 4">
    <name type="scientific">Saccharothrix ecbatanensis</name>
    <dbReference type="NCBI Taxonomy" id="1105145"/>
    <lineage>
        <taxon>Bacteria</taxon>
        <taxon>Bacillati</taxon>
        <taxon>Actinomycetota</taxon>
        <taxon>Actinomycetes</taxon>
        <taxon>Pseudonocardiales</taxon>
        <taxon>Pseudonocardiaceae</taxon>
        <taxon>Saccharothrix</taxon>
    </lineage>
</organism>
<evidence type="ECO:0000313" key="4">
    <source>
        <dbReference type="Proteomes" id="UP000552097"/>
    </source>
</evidence>
<sequence>MIKGLSARVVLSLTVLGAVVTGCSTGGTATPGPTTTSATTEQTAKGTTTTKPSGGGDSLADFDACEVLNSVAAQLNLTEVEEESRGACGAVASPGSGVTIKAQPELAIADAAGDGKKSDIPIGPRKARLVEAPGTNKSCLVAVEVGPTSRVDVVASSRSLETSCELATKVATAIEPKLPK</sequence>
<dbReference type="Pfam" id="PF12079">
    <property type="entry name" value="DUF3558"/>
    <property type="match status" value="1"/>
</dbReference>
<evidence type="ECO:0000256" key="2">
    <source>
        <dbReference type="SAM" id="SignalP"/>
    </source>
</evidence>
<dbReference type="InterPro" id="IPR024520">
    <property type="entry name" value="DUF3558"/>
</dbReference>
<protein>
    <recommendedName>
        <fullName evidence="5">DUF3558 domain-containing protein</fullName>
    </recommendedName>
</protein>
<feature type="chain" id="PRO_5038336546" description="DUF3558 domain-containing protein" evidence="2">
    <location>
        <begin position="30"/>
        <end position="180"/>
    </location>
</feature>
<keyword evidence="2" id="KW-0732">Signal</keyword>
<proteinExistence type="predicted"/>